<sequence length="454" mass="49032">MLAVSPLRSNNNERKKEICEISSSTSFPVVDDFPDFGGANLLDSIDFDELFVGINGEDDVLPDLEMDPHDILAEFSLTESLSPSVSLDHQHHEHSQITSSISAADYDKLVELEDKANSSSASDDVGSGSSTLTQGEDVVSKSTVLNPSSKEGDKGRKSSSTQSKNSSGKKKVKVDWTPELHRRFVQAVEQLGVDKAVPSRILELMGIDCLTRHNIASHLQKYRSHRKHLLAREAEAANWSQRRQLYGGTAAAAGGGKRDVNPWLAPTMGFPPPMAPAAVPHFRPLHVWGHPSVDQSLMHVWPKHLAPPPRPPTWPPTPTPTPTPPPPPPDPNSFWHSPHQRVPNPLTPGTPCFPPPLTPARFPTPPVPGIPPPPMYKVDPVAGMGVPAPATGQAVPHAPPLDFHPSTESVDAAIGDVLSKPWLPLPLGLKPPSIDSVLVELQRQGIPKIPPVCT</sequence>
<proteinExistence type="predicted"/>
<comment type="caution">
    <text evidence="1">The sequence shown here is derived from an EMBL/GenBank/DDBJ whole genome shotgun (WGS) entry which is preliminary data.</text>
</comment>
<accession>A0ACC0AL76</accession>
<evidence type="ECO:0000313" key="2">
    <source>
        <dbReference type="Proteomes" id="UP001060085"/>
    </source>
</evidence>
<organism evidence="1 2">
    <name type="scientific">Catharanthus roseus</name>
    <name type="common">Madagascar periwinkle</name>
    <name type="synonym">Vinca rosea</name>
    <dbReference type="NCBI Taxonomy" id="4058"/>
    <lineage>
        <taxon>Eukaryota</taxon>
        <taxon>Viridiplantae</taxon>
        <taxon>Streptophyta</taxon>
        <taxon>Embryophyta</taxon>
        <taxon>Tracheophyta</taxon>
        <taxon>Spermatophyta</taxon>
        <taxon>Magnoliopsida</taxon>
        <taxon>eudicotyledons</taxon>
        <taxon>Gunneridae</taxon>
        <taxon>Pentapetalae</taxon>
        <taxon>asterids</taxon>
        <taxon>lamiids</taxon>
        <taxon>Gentianales</taxon>
        <taxon>Apocynaceae</taxon>
        <taxon>Rauvolfioideae</taxon>
        <taxon>Vinceae</taxon>
        <taxon>Catharanthinae</taxon>
        <taxon>Catharanthus</taxon>
    </lineage>
</organism>
<dbReference type="EMBL" id="CM044705">
    <property type="protein sequence ID" value="KAI5661722.1"/>
    <property type="molecule type" value="Genomic_DNA"/>
</dbReference>
<evidence type="ECO:0000313" key="1">
    <source>
        <dbReference type="EMBL" id="KAI5661722.1"/>
    </source>
</evidence>
<keyword evidence="2" id="KW-1185">Reference proteome</keyword>
<dbReference type="Proteomes" id="UP001060085">
    <property type="component" value="Linkage Group LG05"/>
</dbReference>
<gene>
    <name evidence="1" type="ORF">M9H77_21045</name>
</gene>
<name>A0ACC0AL76_CATRO</name>
<protein>
    <submittedName>
        <fullName evidence="1">Uncharacterized protein</fullName>
    </submittedName>
</protein>
<reference evidence="2" key="1">
    <citation type="journal article" date="2023" name="Nat. Plants">
        <title>Single-cell RNA sequencing provides a high-resolution roadmap for understanding the multicellular compartmentation of specialized metabolism.</title>
        <authorList>
            <person name="Sun S."/>
            <person name="Shen X."/>
            <person name="Li Y."/>
            <person name="Li Y."/>
            <person name="Wang S."/>
            <person name="Li R."/>
            <person name="Zhang H."/>
            <person name="Shen G."/>
            <person name="Guo B."/>
            <person name="Wei J."/>
            <person name="Xu J."/>
            <person name="St-Pierre B."/>
            <person name="Chen S."/>
            <person name="Sun C."/>
        </authorList>
    </citation>
    <scope>NUCLEOTIDE SEQUENCE [LARGE SCALE GENOMIC DNA]</scope>
</reference>